<dbReference type="EMBL" id="WNBW01000001">
    <property type="protein sequence ID" value="MTU03417.1"/>
    <property type="molecule type" value="Genomic_DNA"/>
</dbReference>
<evidence type="ECO:0000256" key="7">
    <source>
        <dbReference type="ARBA" id="ARBA00049929"/>
    </source>
</evidence>
<evidence type="ECO:0000256" key="4">
    <source>
        <dbReference type="ARBA" id="ARBA00022840"/>
    </source>
</evidence>
<dbReference type="EMBL" id="WNBM01000001">
    <property type="protein sequence ID" value="MTT75285.1"/>
    <property type="molecule type" value="Genomic_DNA"/>
</dbReference>
<evidence type="ECO:0000313" key="12">
    <source>
        <dbReference type="EMBL" id="MTT75285.1"/>
    </source>
</evidence>
<dbReference type="InterPro" id="IPR002306">
    <property type="entry name" value="Trp-tRNA-ligase"/>
</dbReference>
<comment type="subunit">
    <text evidence="8">Homodimer.</text>
</comment>
<dbReference type="FunFam" id="1.10.240.10:FF:000005">
    <property type="entry name" value="Tryptophan--tRNA ligase"/>
    <property type="match status" value="1"/>
</dbReference>
<comment type="caution">
    <text evidence="11">The sequence shown here is derived from an EMBL/GenBank/DDBJ whole genome shotgun (WGS) entry which is preliminary data.</text>
</comment>
<protein>
    <recommendedName>
        <fullName evidence="8">Tryptophan--tRNA ligase</fullName>
        <ecNumber evidence="8">6.1.1.2</ecNumber>
    </recommendedName>
    <alternativeName>
        <fullName evidence="8">Tryptophanyl-tRNA synthetase</fullName>
        <shortName evidence="8">TrpRS</shortName>
    </alternativeName>
</protein>
<evidence type="ECO:0000256" key="8">
    <source>
        <dbReference type="HAMAP-Rule" id="MF_00140"/>
    </source>
</evidence>
<keyword evidence="8" id="KW-0963">Cytoplasm</keyword>
<evidence type="ECO:0000256" key="1">
    <source>
        <dbReference type="ARBA" id="ARBA00005594"/>
    </source>
</evidence>
<dbReference type="PANTHER" id="PTHR43766:SF1">
    <property type="entry name" value="TRYPTOPHAN--TRNA LIGASE, MITOCHONDRIAL"/>
    <property type="match status" value="1"/>
</dbReference>
<keyword evidence="3 8" id="KW-0547">Nucleotide-binding</keyword>
<evidence type="ECO:0000256" key="6">
    <source>
        <dbReference type="ARBA" id="ARBA00023146"/>
    </source>
</evidence>
<keyword evidence="14" id="KW-1185">Reference proteome</keyword>
<dbReference type="PRINTS" id="PR01039">
    <property type="entry name" value="TRNASYNTHTRP"/>
</dbReference>
<feature type="binding site" evidence="8">
    <location>
        <position position="140"/>
    </location>
    <ligand>
        <name>L-tryptophan</name>
        <dbReference type="ChEBI" id="CHEBI:57912"/>
    </ligand>
</feature>
<dbReference type="InterPro" id="IPR001412">
    <property type="entry name" value="aa-tRNA-synth_I_CS"/>
</dbReference>
<evidence type="ECO:0000313" key="14">
    <source>
        <dbReference type="Proteomes" id="UP000443070"/>
    </source>
</evidence>
<feature type="binding site" evidence="8">
    <location>
        <begin position="19"/>
        <end position="20"/>
    </location>
    <ligand>
        <name>ATP</name>
        <dbReference type="ChEBI" id="CHEBI:30616"/>
    </ligand>
</feature>
<dbReference type="Pfam" id="PF00579">
    <property type="entry name" value="tRNA-synt_1b"/>
    <property type="match status" value="1"/>
</dbReference>
<feature type="coiled-coil region" evidence="10">
    <location>
        <begin position="273"/>
        <end position="329"/>
    </location>
</feature>
<feature type="binding site" evidence="8">
    <location>
        <position position="191"/>
    </location>
    <ligand>
        <name>ATP</name>
        <dbReference type="ChEBI" id="CHEBI:30616"/>
    </ligand>
</feature>
<comment type="function">
    <text evidence="8">Catalyzes the attachment of tryptophan to tRNA(Trp).</text>
</comment>
<proteinExistence type="inferred from homology"/>
<evidence type="ECO:0000313" key="15">
    <source>
        <dbReference type="Proteomes" id="UP000484547"/>
    </source>
</evidence>
<sequence>MTKGRIFSGMQPSGRFHLGNYMGALENWVRLQHEYECFFSIVDLHALTSSYSDTSKLQENVMEMAIDWLSAGLDPEKNVIFVQSHVKEHAELALLLGMSTPLSWLERVPTYKDKLQNWSAQGKDNNTYGFLGYPVLMAADIMLYKATCVPVGEDQSAHLELTREIVRRFNYLYNREVFPEPQAVFSKAKVLPGIDGRKMSKSYGNTIPFGAGPEEMWERIRMMTTDPQRIKKTDPGHPEVCIVYAFHKVFNPEEYEEIGARCRAGEIGCVECKKRLAEKMNALLADIHTKREELSKKPEYIKEVLDYGAQRARKEAEKTMAEVKTAMNVL</sequence>
<organism evidence="11">
    <name type="scientific">Phascolarctobacterium faecium</name>
    <dbReference type="NCBI Taxonomy" id="33025"/>
    <lineage>
        <taxon>Bacteria</taxon>
        <taxon>Bacillati</taxon>
        <taxon>Bacillota</taxon>
        <taxon>Negativicutes</taxon>
        <taxon>Acidaminococcales</taxon>
        <taxon>Acidaminococcaceae</taxon>
        <taxon>Phascolarctobacterium</taxon>
    </lineage>
</organism>
<feature type="short sequence motif" description="'HIGH' region" evidence="8">
    <location>
        <begin position="12"/>
        <end position="20"/>
    </location>
</feature>
<feature type="binding site" evidence="8">
    <location>
        <begin position="198"/>
        <end position="202"/>
    </location>
    <ligand>
        <name>ATP</name>
        <dbReference type="ChEBI" id="CHEBI:30616"/>
    </ligand>
</feature>
<dbReference type="Proteomes" id="UP000484547">
    <property type="component" value="Unassembled WGS sequence"/>
</dbReference>
<reference evidence="11" key="1">
    <citation type="submission" date="2012-11" db="EMBL/GenBank/DDBJ databases">
        <title>Dependencies among metagenomic species, viruses, plasmids and units of genetic variation.</title>
        <authorList>
            <person name="Nielsen H.B."/>
            <person name="Almeida M."/>
            <person name="Juncker A.S."/>
            <person name="Rasmussen S."/>
            <person name="Li J."/>
            <person name="Sunagawa S."/>
            <person name="Plichta D."/>
            <person name="Gautier L."/>
            <person name="Le Chatelier E."/>
            <person name="Peletier E."/>
            <person name="Bonde I."/>
            <person name="Nielsen T."/>
            <person name="Manichanh C."/>
            <person name="Arumugam M."/>
            <person name="Batto J."/>
            <person name="Santos M.B.Q.D."/>
            <person name="Blom N."/>
            <person name="Borruel N."/>
            <person name="Burgdorf K.S."/>
            <person name="Boumezbeur F."/>
            <person name="Casellas F."/>
            <person name="Dore J."/>
            <person name="Guarner F."/>
            <person name="Hansen T."/>
            <person name="Hildebrand F."/>
            <person name="Kaas R.S."/>
            <person name="Kennedy S."/>
            <person name="Kristiansen K."/>
            <person name="Kultima J.R."/>
            <person name="Leonard P."/>
            <person name="Levenez F."/>
            <person name="Lund O."/>
            <person name="Moumen B."/>
            <person name="Le Paslier D."/>
            <person name="Pons N."/>
            <person name="Pedersen O."/>
            <person name="Prifti E."/>
            <person name="Qin J."/>
            <person name="Raes J."/>
            <person name="Tap J."/>
            <person name="Tims S."/>
            <person name="Ussery D.W."/>
            <person name="Yamada T."/>
            <person name="MetaHit consortium"/>
            <person name="Renault P."/>
            <person name="Sicheritz-Ponten T."/>
            <person name="Bork P."/>
            <person name="Wang J."/>
            <person name="Brunak S."/>
            <person name="Ehrlich S.D."/>
        </authorList>
    </citation>
    <scope>NUCLEOTIDE SEQUENCE [LARGE SCALE GENOMIC DNA]</scope>
</reference>
<dbReference type="GeneID" id="49407294"/>
<dbReference type="NCBIfam" id="TIGR00233">
    <property type="entry name" value="trpS"/>
    <property type="match status" value="1"/>
</dbReference>
<dbReference type="PROSITE" id="PS00178">
    <property type="entry name" value="AA_TRNA_LIGASE_I"/>
    <property type="match status" value="1"/>
</dbReference>
<evidence type="ECO:0000256" key="5">
    <source>
        <dbReference type="ARBA" id="ARBA00022917"/>
    </source>
</evidence>
<dbReference type="GO" id="GO:0005829">
    <property type="term" value="C:cytosol"/>
    <property type="evidence" value="ECO:0007669"/>
    <property type="project" value="TreeGrafter"/>
</dbReference>
<dbReference type="InterPro" id="IPR050203">
    <property type="entry name" value="Trp-tRNA_synthetase"/>
</dbReference>
<dbReference type="Proteomes" id="UP000443070">
    <property type="component" value="Unassembled WGS sequence"/>
</dbReference>
<gene>
    <name evidence="8 12" type="primary">trpS</name>
    <name evidence="11" type="ORF">BN533_01566</name>
    <name evidence="12" type="ORF">GMD11_03240</name>
    <name evidence="13" type="ORF">GMD18_03240</name>
</gene>
<comment type="catalytic activity">
    <reaction evidence="7 8">
        <text>tRNA(Trp) + L-tryptophan + ATP = L-tryptophyl-tRNA(Trp) + AMP + diphosphate + H(+)</text>
        <dbReference type="Rhea" id="RHEA:24080"/>
        <dbReference type="Rhea" id="RHEA-COMP:9671"/>
        <dbReference type="Rhea" id="RHEA-COMP:9705"/>
        <dbReference type="ChEBI" id="CHEBI:15378"/>
        <dbReference type="ChEBI" id="CHEBI:30616"/>
        <dbReference type="ChEBI" id="CHEBI:33019"/>
        <dbReference type="ChEBI" id="CHEBI:57912"/>
        <dbReference type="ChEBI" id="CHEBI:78442"/>
        <dbReference type="ChEBI" id="CHEBI:78535"/>
        <dbReference type="ChEBI" id="CHEBI:456215"/>
        <dbReference type="EC" id="6.1.1.2"/>
    </reaction>
</comment>
<comment type="subcellular location">
    <subcellularLocation>
        <location evidence="8">Cytoplasm</location>
    </subcellularLocation>
</comment>
<dbReference type="GO" id="GO:0004830">
    <property type="term" value="F:tryptophan-tRNA ligase activity"/>
    <property type="evidence" value="ECO:0007669"/>
    <property type="project" value="UniProtKB-UniRule"/>
</dbReference>
<keyword evidence="4 8" id="KW-0067">ATP-binding</keyword>
<dbReference type="EMBL" id="CBDS010000087">
    <property type="protein sequence ID" value="CDB46510.1"/>
    <property type="molecule type" value="Genomic_DNA"/>
</dbReference>
<comment type="similarity">
    <text evidence="1 8 9">Belongs to the class-I aminoacyl-tRNA synthetase family.</text>
</comment>
<dbReference type="EC" id="6.1.1.2" evidence="8"/>
<keyword evidence="10" id="KW-0175">Coiled coil</keyword>
<dbReference type="RefSeq" id="WP_021718466.1">
    <property type="nucleotide sequence ID" value="NZ_AP019004.1"/>
</dbReference>
<feature type="binding site" evidence="8">
    <location>
        <begin position="152"/>
        <end position="154"/>
    </location>
    <ligand>
        <name>ATP</name>
        <dbReference type="ChEBI" id="CHEBI:30616"/>
    </ligand>
</feature>
<dbReference type="GO" id="GO:0005524">
    <property type="term" value="F:ATP binding"/>
    <property type="evidence" value="ECO:0007669"/>
    <property type="project" value="UniProtKB-UniRule"/>
</dbReference>
<feature type="short sequence motif" description="'KMSKS' region" evidence="8">
    <location>
        <begin position="198"/>
        <end position="202"/>
    </location>
</feature>
<keyword evidence="2 8" id="KW-0436">Ligase</keyword>
<evidence type="ECO:0000313" key="13">
    <source>
        <dbReference type="EMBL" id="MTU03417.1"/>
    </source>
</evidence>
<accession>A0A3G9GTI1</accession>
<dbReference type="InterPro" id="IPR024109">
    <property type="entry name" value="Trp-tRNA-ligase_bac-type"/>
</dbReference>
<name>A0A3G9GTI1_9FIRM</name>
<dbReference type="GO" id="GO:0006436">
    <property type="term" value="P:tryptophanyl-tRNA aminoacylation"/>
    <property type="evidence" value="ECO:0007669"/>
    <property type="project" value="UniProtKB-UniRule"/>
</dbReference>
<dbReference type="InterPro" id="IPR002305">
    <property type="entry name" value="aa-tRNA-synth_Ic"/>
</dbReference>
<evidence type="ECO:0000256" key="9">
    <source>
        <dbReference type="RuleBase" id="RU363036"/>
    </source>
</evidence>
<dbReference type="HAMAP" id="MF_00140_B">
    <property type="entry name" value="Trp_tRNA_synth_B"/>
    <property type="match status" value="1"/>
</dbReference>
<dbReference type="PANTHER" id="PTHR43766">
    <property type="entry name" value="TRYPTOPHAN--TRNA LIGASE, MITOCHONDRIAL"/>
    <property type="match status" value="1"/>
</dbReference>
<accession>R6IBA9</accession>
<keyword evidence="5 8" id="KW-0648">Protein biosynthesis</keyword>
<reference evidence="14 15" key="2">
    <citation type="journal article" date="2019" name="Nat. Med.">
        <title>A library of human gut bacterial isolates paired with longitudinal multiomics data enables mechanistic microbiome research.</title>
        <authorList>
            <person name="Poyet M."/>
            <person name="Groussin M."/>
            <person name="Gibbons S.M."/>
            <person name="Avila-Pacheco J."/>
            <person name="Jiang X."/>
            <person name="Kearney S.M."/>
            <person name="Perrotta A.R."/>
            <person name="Berdy B."/>
            <person name="Zhao S."/>
            <person name="Lieberman T.D."/>
            <person name="Swanson P.K."/>
            <person name="Smith M."/>
            <person name="Roesemann S."/>
            <person name="Alexander J.E."/>
            <person name="Rich S.A."/>
            <person name="Livny J."/>
            <person name="Vlamakis H."/>
            <person name="Clish C."/>
            <person name="Bullock K."/>
            <person name="Deik A."/>
            <person name="Scott J."/>
            <person name="Pierce K.A."/>
            <person name="Xavier R.J."/>
            <person name="Alm E.J."/>
        </authorList>
    </citation>
    <scope>NUCLEOTIDE SEQUENCE [LARGE SCALE GENOMIC DNA]</scope>
    <source>
        <strain evidence="12 15">BIOML-A13</strain>
        <strain evidence="13 14">BIOML-A3</strain>
    </source>
</reference>
<evidence type="ECO:0000313" key="11">
    <source>
        <dbReference type="EMBL" id="CDB46510.1"/>
    </source>
</evidence>
<evidence type="ECO:0000256" key="10">
    <source>
        <dbReference type="SAM" id="Coils"/>
    </source>
</evidence>
<dbReference type="CDD" id="cd00806">
    <property type="entry name" value="TrpRS_core"/>
    <property type="match status" value="1"/>
</dbReference>
<feature type="binding site" evidence="8">
    <location>
        <begin position="11"/>
        <end position="13"/>
    </location>
    <ligand>
        <name>ATP</name>
        <dbReference type="ChEBI" id="CHEBI:30616"/>
    </ligand>
</feature>
<dbReference type="Gene3D" id="1.10.240.10">
    <property type="entry name" value="Tyrosyl-Transfer RNA Synthetase"/>
    <property type="match status" value="1"/>
</dbReference>
<dbReference type="InterPro" id="IPR014729">
    <property type="entry name" value="Rossmann-like_a/b/a_fold"/>
</dbReference>
<evidence type="ECO:0000256" key="2">
    <source>
        <dbReference type="ARBA" id="ARBA00022598"/>
    </source>
</evidence>
<dbReference type="Gene3D" id="3.40.50.620">
    <property type="entry name" value="HUPs"/>
    <property type="match status" value="1"/>
</dbReference>
<keyword evidence="6 8" id="KW-0030">Aminoacyl-tRNA synthetase</keyword>
<evidence type="ECO:0000256" key="3">
    <source>
        <dbReference type="ARBA" id="ARBA00022741"/>
    </source>
</evidence>
<dbReference type="AlphaFoldDB" id="A0A3G9GTI1"/>
<dbReference type="OrthoDB" id="9801042at2"/>
<dbReference type="SUPFAM" id="SSF52374">
    <property type="entry name" value="Nucleotidylyl transferase"/>
    <property type="match status" value="1"/>
</dbReference>